<evidence type="ECO:0000313" key="1">
    <source>
        <dbReference type="EMBL" id="PIC38430.1"/>
    </source>
</evidence>
<dbReference type="EMBL" id="PDUG01000003">
    <property type="protein sequence ID" value="PIC38430.1"/>
    <property type="molecule type" value="Genomic_DNA"/>
</dbReference>
<keyword evidence="2" id="KW-1185">Reference proteome</keyword>
<evidence type="ECO:0000313" key="2">
    <source>
        <dbReference type="Proteomes" id="UP000230233"/>
    </source>
</evidence>
<dbReference type="OrthoDB" id="271628at2759"/>
<organism evidence="1 2">
    <name type="scientific">Caenorhabditis nigoni</name>
    <dbReference type="NCBI Taxonomy" id="1611254"/>
    <lineage>
        <taxon>Eukaryota</taxon>
        <taxon>Metazoa</taxon>
        <taxon>Ecdysozoa</taxon>
        <taxon>Nematoda</taxon>
        <taxon>Chromadorea</taxon>
        <taxon>Rhabditida</taxon>
        <taxon>Rhabditina</taxon>
        <taxon>Rhabditomorpha</taxon>
        <taxon>Rhabditoidea</taxon>
        <taxon>Rhabditidae</taxon>
        <taxon>Peloderinae</taxon>
        <taxon>Caenorhabditis</taxon>
    </lineage>
</organism>
<name>A0A2G5UFV3_9PELO</name>
<gene>
    <name evidence="1" type="primary">Cni-mtm-3</name>
    <name evidence="1" type="synonym">Cnig_chr_III.g10448</name>
    <name evidence="1" type="ORF">B9Z55_010448</name>
</gene>
<comment type="caution">
    <text evidence="1">The sequence shown here is derived from an EMBL/GenBank/DDBJ whole genome shotgun (WGS) entry which is preliminary data.</text>
</comment>
<reference evidence="2" key="1">
    <citation type="submission" date="2017-10" db="EMBL/GenBank/DDBJ databases">
        <title>Rapid genome shrinkage in a self-fertile nematode reveals novel sperm competition proteins.</title>
        <authorList>
            <person name="Yin D."/>
            <person name="Schwarz E.M."/>
            <person name="Thomas C.G."/>
            <person name="Felde R.L."/>
            <person name="Korf I.F."/>
            <person name="Cutter A.D."/>
            <person name="Schartner C.M."/>
            <person name="Ralston E.J."/>
            <person name="Meyer B.J."/>
            <person name="Haag E.S."/>
        </authorList>
    </citation>
    <scope>NUCLEOTIDE SEQUENCE [LARGE SCALE GENOMIC DNA]</scope>
    <source>
        <strain evidence="2">JU1422</strain>
    </source>
</reference>
<sequence length="78" mass="8456">MSYIGTPMNVTSPANLIGASFVDVQNESLGPSVDGATAVCLYSSEFVNLKPTLFLKILLLLSSPRFLLPRVSIRKPCR</sequence>
<dbReference type="Proteomes" id="UP000230233">
    <property type="component" value="Chromosome III"/>
</dbReference>
<dbReference type="AlphaFoldDB" id="A0A2G5UFV3"/>
<accession>A0A2G5UFV3</accession>
<protein>
    <submittedName>
        <fullName evidence="1">Uncharacterized protein</fullName>
    </submittedName>
</protein>
<proteinExistence type="predicted"/>